<evidence type="ECO:0000313" key="7">
    <source>
        <dbReference type="Ensembl" id="ENSPKIP00000001337.1"/>
    </source>
</evidence>
<evidence type="ECO:0000256" key="4">
    <source>
        <dbReference type="ARBA" id="ARBA00023098"/>
    </source>
</evidence>
<dbReference type="STRING" id="1676925.ENSPKIP00000001337"/>
<accession>A0A3B3Q408</accession>
<dbReference type="Gene3D" id="3.90.1720.10">
    <property type="entry name" value="endopeptidase domain like (from Nostoc punctiforme)"/>
    <property type="match status" value="1"/>
</dbReference>
<dbReference type="GO" id="GO:0008970">
    <property type="term" value="F:phospholipase A1 activity"/>
    <property type="evidence" value="ECO:0007669"/>
    <property type="project" value="TreeGrafter"/>
</dbReference>
<evidence type="ECO:0000313" key="8">
    <source>
        <dbReference type="Proteomes" id="UP000261540"/>
    </source>
</evidence>
<dbReference type="Proteomes" id="UP000261540">
    <property type="component" value="Unplaced"/>
</dbReference>
<sequence>VIIIELNCQQFTQCLLCLFAYLQDHAQPKPGDLIEISRETFYHWAIYVGDGYVIHLTTLDGLPSSHSSLAGSSSTVSDSNQRGIVKKEILLDVVGTSTFCVKNHLDNMHKPRSVSTILSDAESRVGKTVPYDVFQYNCEHFVTELRYDKPESRQVQQAAEVVGPAMFGGGLLGAIAAFASVIVMRLLRIS</sequence>
<evidence type="ECO:0000256" key="3">
    <source>
        <dbReference type="ARBA" id="ARBA00022801"/>
    </source>
</evidence>
<dbReference type="InterPro" id="IPR007053">
    <property type="entry name" value="LRAT_dom"/>
</dbReference>
<name>A0A3B3Q408_9TELE</name>
<evidence type="ECO:0000256" key="1">
    <source>
        <dbReference type="ARBA" id="ARBA00007824"/>
    </source>
</evidence>
<reference evidence="7" key="2">
    <citation type="submission" date="2025-09" db="UniProtKB">
        <authorList>
            <consortium name="Ensembl"/>
        </authorList>
    </citation>
    <scope>IDENTIFICATION</scope>
</reference>
<dbReference type="GO" id="GO:0004623">
    <property type="term" value="F:phospholipase A2 activity"/>
    <property type="evidence" value="ECO:0007669"/>
    <property type="project" value="TreeGrafter"/>
</dbReference>
<dbReference type="InterPro" id="IPR038765">
    <property type="entry name" value="Papain-like_cys_pep_sf"/>
</dbReference>
<dbReference type="AlphaFoldDB" id="A0A3B3Q408"/>
<dbReference type="GO" id="GO:0005737">
    <property type="term" value="C:cytoplasm"/>
    <property type="evidence" value="ECO:0007669"/>
    <property type="project" value="TreeGrafter"/>
</dbReference>
<dbReference type="PANTHER" id="PTHR13943:SF31">
    <property type="entry name" value="PHOSPHOLIPASE A AND ACYLTRANSFERASE 3"/>
    <property type="match status" value="1"/>
</dbReference>
<keyword evidence="5" id="KW-0812">Transmembrane</keyword>
<dbReference type="InterPro" id="IPR051496">
    <property type="entry name" value="H-rev107_PLA/AT"/>
</dbReference>
<keyword evidence="3" id="KW-0378">Hydrolase</keyword>
<dbReference type="SUPFAM" id="SSF54001">
    <property type="entry name" value="Cysteine proteinases"/>
    <property type="match status" value="1"/>
</dbReference>
<protein>
    <submittedName>
        <fullName evidence="7">Retinoic acid receptor responder protein 3-like</fullName>
    </submittedName>
</protein>
<feature type="transmembrane region" description="Helical" evidence="5">
    <location>
        <begin position="165"/>
        <end position="187"/>
    </location>
</feature>
<keyword evidence="5" id="KW-1133">Transmembrane helix</keyword>
<evidence type="ECO:0000256" key="5">
    <source>
        <dbReference type="SAM" id="Phobius"/>
    </source>
</evidence>
<evidence type="ECO:0000259" key="6">
    <source>
        <dbReference type="PROSITE" id="PS51934"/>
    </source>
</evidence>
<proteinExistence type="inferred from homology"/>
<feature type="domain" description="LRAT" evidence="6">
    <location>
        <begin position="33"/>
        <end position="154"/>
    </location>
</feature>
<dbReference type="Pfam" id="PF04970">
    <property type="entry name" value="LRAT"/>
    <property type="match status" value="1"/>
</dbReference>
<comment type="similarity">
    <text evidence="1">Belongs to the H-rev107 family.</text>
</comment>
<dbReference type="GO" id="GO:0070292">
    <property type="term" value="P:N-acylphosphatidylethanolamine metabolic process"/>
    <property type="evidence" value="ECO:0007669"/>
    <property type="project" value="TreeGrafter"/>
</dbReference>
<dbReference type="GeneTree" id="ENSGT00940000162660"/>
<keyword evidence="4" id="KW-0443">Lipid metabolism</keyword>
<reference evidence="7" key="1">
    <citation type="submission" date="2025-08" db="UniProtKB">
        <authorList>
            <consortium name="Ensembl"/>
        </authorList>
    </citation>
    <scope>IDENTIFICATION</scope>
</reference>
<dbReference type="GO" id="GO:0016410">
    <property type="term" value="F:N-acyltransferase activity"/>
    <property type="evidence" value="ECO:0007669"/>
    <property type="project" value="TreeGrafter"/>
</dbReference>
<dbReference type="Ensembl" id="ENSPKIT00000025256.1">
    <property type="protein sequence ID" value="ENSPKIP00000001337.1"/>
    <property type="gene ID" value="ENSPKIG00000019669.1"/>
</dbReference>
<dbReference type="PANTHER" id="PTHR13943">
    <property type="entry name" value="HRAS-LIKE SUPPRESSOR - RELATED"/>
    <property type="match status" value="1"/>
</dbReference>
<keyword evidence="8" id="KW-1185">Reference proteome</keyword>
<evidence type="ECO:0000256" key="2">
    <source>
        <dbReference type="ARBA" id="ARBA00022679"/>
    </source>
</evidence>
<dbReference type="PROSITE" id="PS51934">
    <property type="entry name" value="LRAT"/>
    <property type="match status" value="1"/>
</dbReference>
<keyword evidence="2" id="KW-0808">Transferase</keyword>
<keyword evidence="5" id="KW-0472">Membrane</keyword>
<organism evidence="7 8">
    <name type="scientific">Paramormyrops kingsleyae</name>
    <dbReference type="NCBI Taxonomy" id="1676925"/>
    <lineage>
        <taxon>Eukaryota</taxon>
        <taxon>Metazoa</taxon>
        <taxon>Chordata</taxon>
        <taxon>Craniata</taxon>
        <taxon>Vertebrata</taxon>
        <taxon>Euteleostomi</taxon>
        <taxon>Actinopterygii</taxon>
        <taxon>Neopterygii</taxon>
        <taxon>Teleostei</taxon>
        <taxon>Osteoglossocephala</taxon>
        <taxon>Osteoglossomorpha</taxon>
        <taxon>Osteoglossiformes</taxon>
        <taxon>Mormyridae</taxon>
        <taxon>Paramormyrops</taxon>
    </lineage>
</organism>